<dbReference type="InterPro" id="IPR003658">
    <property type="entry name" value="Anti-sigma_ant"/>
</dbReference>
<feature type="domain" description="STAS" evidence="3">
    <location>
        <begin position="16"/>
        <end position="115"/>
    </location>
</feature>
<evidence type="ECO:0000313" key="5">
    <source>
        <dbReference type="Proteomes" id="UP001522868"/>
    </source>
</evidence>
<accession>A0ABT0IE64</accession>
<evidence type="ECO:0000256" key="2">
    <source>
        <dbReference type="RuleBase" id="RU003749"/>
    </source>
</evidence>
<dbReference type="Pfam" id="PF01740">
    <property type="entry name" value="STAS"/>
    <property type="match status" value="1"/>
</dbReference>
<sequence>MTERTLTVTSRTHPSGATVLTVDGELDHHTAPQLRAAVEAAPYPPAGTVLDLTRLGYCDSTGITVLVTGYHRAQAAGTPLVLAGLSADLLRVFRIVGLDQIFSFRPTVDEAVAALSS</sequence>
<dbReference type="InterPro" id="IPR002645">
    <property type="entry name" value="STAS_dom"/>
</dbReference>
<comment type="similarity">
    <text evidence="1 2">Belongs to the anti-sigma-factor antagonist family.</text>
</comment>
<dbReference type="Gene3D" id="3.30.750.24">
    <property type="entry name" value="STAS domain"/>
    <property type="match status" value="1"/>
</dbReference>
<comment type="caution">
    <text evidence="4">The sequence shown here is derived from an EMBL/GenBank/DDBJ whole genome shotgun (WGS) entry which is preliminary data.</text>
</comment>
<reference evidence="4 5" key="1">
    <citation type="submission" date="2022-04" db="EMBL/GenBank/DDBJ databases">
        <title>Streptomyces sp. nov. LCR6-01 isolated from Lichen of Dirinaria sp.</title>
        <authorList>
            <person name="Kanchanasin P."/>
            <person name="Tanasupawat S."/>
            <person name="Phongsopitanun W."/>
        </authorList>
    </citation>
    <scope>NUCLEOTIDE SEQUENCE [LARGE SCALE GENOMIC DNA]</scope>
    <source>
        <strain evidence="4 5">LCR6-01</strain>
    </source>
</reference>
<dbReference type="SUPFAM" id="SSF52091">
    <property type="entry name" value="SpoIIaa-like"/>
    <property type="match status" value="1"/>
</dbReference>
<dbReference type="PANTHER" id="PTHR33495">
    <property type="entry name" value="ANTI-SIGMA FACTOR ANTAGONIST TM_1081-RELATED-RELATED"/>
    <property type="match status" value="1"/>
</dbReference>
<name>A0ABT0IE64_9ACTN</name>
<evidence type="ECO:0000256" key="1">
    <source>
        <dbReference type="ARBA" id="ARBA00009013"/>
    </source>
</evidence>
<gene>
    <name evidence="4" type="ORF">M1O15_19785</name>
</gene>
<dbReference type="InterPro" id="IPR036513">
    <property type="entry name" value="STAS_dom_sf"/>
</dbReference>
<protein>
    <recommendedName>
        <fullName evidence="2">Anti-sigma factor antagonist</fullName>
    </recommendedName>
</protein>
<dbReference type="Proteomes" id="UP001522868">
    <property type="component" value="Unassembled WGS sequence"/>
</dbReference>
<organism evidence="4 5">
    <name type="scientific">Streptomyces lichenis</name>
    <dbReference type="NCBI Taxonomy" id="2306967"/>
    <lineage>
        <taxon>Bacteria</taxon>
        <taxon>Bacillati</taxon>
        <taxon>Actinomycetota</taxon>
        <taxon>Actinomycetes</taxon>
        <taxon>Kitasatosporales</taxon>
        <taxon>Streptomycetaceae</taxon>
        <taxon>Streptomyces</taxon>
    </lineage>
</organism>
<dbReference type="PANTHER" id="PTHR33495:SF2">
    <property type="entry name" value="ANTI-SIGMA FACTOR ANTAGONIST TM_1081-RELATED"/>
    <property type="match status" value="1"/>
</dbReference>
<dbReference type="CDD" id="cd07043">
    <property type="entry name" value="STAS_anti-anti-sigma_factors"/>
    <property type="match status" value="1"/>
</dbReference>
<dbReference type="PROSITE" id="PS50801">
    <property type="entry name" value="STAS"/>
    <property type="match status" value="1"/>
</dbReference>
<keyword evidence="5" id="KW-1185">Reference proteome</keyword>
<evidence type="ECO:0000259" key="3">
    <source>
        <dbReference type="PROSITE" id="PS50801"/>
    </source>
</evidence>
<proteinExistence type="inferred from homology"/>
<evidence type="ECO:0000313" key="4">
    <source>
        <dbReference type="EMBL" id="MCK8679591.1"/>
    </source>
</evidence>
<dbReference type="RefSeq" id="WP_248635294.1">
    <property type="nucleotide sequence ID" value="NZ_JALPTH010000019.1"/>
</dbReference>
<dbReference type="NCBIfam" id="TIGR00377">
    <property type="entry name" value="ant_ant_sig"/>
    <property type="match status" value="1"/>
</dbReference>
<dbReference type="EMBL" id="JALPTH010000019">
    <property type="protein sequence ID" value="MCK8679591.1"/>
    <property type="molecule type" value="Genomic_DNA"/>
</dbReference>